<evidence type="ECO:0000256" key="4">
    <source>
        <dbReference type="ARBA" id="ARBA00023136"/>
    </source>
</evidence>
<proteinExistence type="predicted"/>
<comment type="caution">
    <text evidence="6">The sequence shown here is derived from an EMBL/GenBank/DDBJ whole genome shotgun (WGS) entry which is preliminary data.</text>
</comment>
<protein>
    <submittedName>
        <fullName evidence="6">Uncharacterized protein</fullName>
    </submittedName>
</protein>
<dbReference type="Pfam" id="PF14880">
    <property type="entry name" value="COX14"/>
    <property type="match status" value="1"/>
</dbReference>
<gene>
    <name evidence="6" type="ORF">QLX08_008099</name>
</gene>
<accession>A0AAW0ZLN9</accession>
<dbReference type="Proteomes" id="UP001432146">
    <property type="component" value="Unassembled WGS sequence"/>
</dbReference>
<evidence type="ECO:0000256" key="2">
    <source>
        <dbReference type="ARBA" id="ARBA00022692"/>
    </source>
</evidence>
<feature type="transmembrane region" description="Helical" evidence="5">
    <location>
        <begin position="20"/>
        <end position="42"/>
    </location>
</feature>
<sequence>MIPKHAKRSYILDKLHRGCVMVLMGLTVAAGAGLAYKGYIYFKYVRPALREMEVKNNEELLKEGKYTAAMVNKVFVKL</sequence>
<evidence type="ECO:0000313" key="7">
    <source>
        <dbReference type="Proteomes" id="UP001432146"/>
    </source>
</evidence>
<reference evidence="6 7" key="1">
    <citation type="submission" date="2024-05" db="EMBL/GenBank/DDBJ databases">
        <title>The nuclear and mitochondrial genome assemblies of Tetragonisca angustula (Apidae: Meliponini), a tiny yet remarkable pollinator in the Neotropics.</title>
        <authorList>
            <person name="Ferrari R."/>
            <person name="Ricardo P.C."/>
            <person name="Dias F.C."/>
            <person name="Araujo N.S."/>
            <person name="Soares D.O."/>
            <person name="Zhou Q.-S."/>
            <person name="Zhu C.-D."/>
            <person name="Coutinho L."/>
            <person name="Airas M.C."/>
            <person name="Batista T.M."/>
        </authorList>
    </citation>
    <scope>NUCLEOTIDE SEQUENCE [LARGE SCALE GENOMIC DNA]</scope>
    <source>
        <strain evidence="6">ASF017062</strain>
        <tissue evidence="6">Abdomen</tissue>
    </source>
</reference>
<dbReference type="GO" id="GO:0016020">
    <property type="term" value="C:membrane"/>
    <property type="evidence" value="ECO:0007669"/>
    <property type="project" value="UniProtKB-SubCell"/>
</dbReference>
<evidence type="ECO:0000256" key="5">
    <source>
        <dbReference type="SAM" id="Phobius"/>
    </source>
</evidence>
<evidence type="ECO:0000256" key="3">
    <source>
        <dbReference type="ARBA" id="ARBA00022989"/>
    </source>
</evidence>
<comment type="subcellular location">
    <subcellularLocation>
        <location evidence="1">Membrane</location>
        <topology evidence="1">Single-pass membrane protein</topology>
    </subcellularLocation>
</comment>
<dbReference type="EMBL" id="JAWNGG020000171">
    <property type="protein sequence ID" value="KAK9298614.1"/>
    <property type="molecule type" value="Genomic_DNA"/>
</dbReference>
<keyword evidence="3 5" id="KW-1133">Transmembrane helix</keyword>
<keyword evidence="2 5" id="KW-0812">Transmembrane</keyword>
<dbReference type="InterPro" id="IPR029208">
    <property type="entry name" value="COX14"/>
</dbReference>
<organism evidence="6 7">
    <name type="scientific">Tetragonisca angustula</name>
    <dbReference type="NCBI Taxonomy" id="166442"/>
    <lineage>
        <taxon>Eukaryota</taxon>
        <taxon>Metazoa</taxon>
        <taxon>Ecdysozoa</taxon>
        <taxon>Arthropoda</taxon>
        <taxon>Hexapoda</taxon>
        <taxon>Insecta</taxon>
        <taxon>Pterygota</taxon>
        <taxon>Neoptera</taxon>
        <taxon>Endopterygota</taxon>
        <taxon>Hymenoptera</taxon>
        <taxon>Apocrita</taxon>
        <taxon>Aculeata</taxon>
        <taxon>Apoidea</taxon>
        <taxon>Anthophila</taxon>
        <taxon>Apidae</taxon>
        <taxon>Tetragonisca</taxon>
    </lineage>
</organism>
<keyword evidence="7" id="KW-1185">Reference proteome</keyword>
<dbReference type="AlphaFoldDB" id="A0AAW0ZLN9"/>
<evidence type="ECO:0000256" key="1">
    <source>
        <dbReference type="ARBA" id="ARBA00004167"/>
    </source>
</evidence>
<evidence type="ECO:0000313" key="6">
    <source>
        <dbReference type="EMBL" id="KAK9298614.1"/>
    </source>
</evidence>
<name>A0AAW0ZLN9_9HYME</name>
<keyword evidence="4 5" id="KW-0472">Membrane</keyword>